<keyword evidence="3" id="KW-1185">Reference proteome</keyword>
<gene>
    <name evidence="2" type="ORF">I41_52760</name>
</gene>
<dbReference type="OrthoDB" id="282126at2"/>
<evidence type="ECO:0000313" key="2">
    <source>
        <dbReference type="EMBL" id="QDT76031.1"/>
    </source>
</evidence>
<feature type="region of interest" description="Disordered" evidence="1">
    <location>
        <begin position="156"/>
        <end position="175"/>
    </location>
</feature>
<dbReference type="KEGG" id="llh:I41_52760"/>
<sequence length="175" mass="19209">MLEDFERTKICDVVKLGCGREAAAKYVGLTLEQLQAELVRDEELAKDLLRAEGAAVLSYMGQVRKAASEEKNWRSSVWWLEQQARIDKLSGPDRVKFTEAVLETLERFAEMIVAEVTDLQRRSALLTHLMNIAAEGVGKVDESKVIDVEPAMLTSSSATEIEAPASENDGNGGGP</sequence>
<accession>A0A517U5W9</accession>
<dbReference type="AlphaFoldDB" id="A0A517U5W9"/>
<organism evidence="2 3">
    <name type="scientific">Lacipirellula limnantheis</name>
    <dbReference type="NCBI Taxonomy" id="2528024"/>
    <lineage>
        <taxon>Bacteria</taxon>
        <taxon>Pseudomonadati</taxon>
        <taxon>Planctomycetota</taxon>
        <taxon>Planctomycetia</taxon>
        <taxon>Pirellulales</taxon>
        <taxon>Lacipirellulaceae</taxon>
        <taxon>Lacipirellula</taxon>
    </lineage>
</organism>
<dbReference type="EMBL" id="CP036339">
    <property type="protein sequence ID" value="QDT76031.1"/>
    <property type="molecule type" value="Genomic_DNA"/>
</dbReference>
<dbReference type="RefSeq" id="WP_145435785.1">
    <property type="nucleotide sequence ID" value="NZ_CP036339.1"/>
</dbReference>
<protein>
    <submittedName>
        <fullName evidence="2">Uncharacterized protein</fullName>
    </submittedName>
</protein>
<proteinExistence type="predicted"/>
<dbReference type="Proteomes" id="UP000317909">
    <property type="component" value="Chromosome"/>
</dbReference>
<evidence type="ECO:0000256" key="1">
    <source>
        <dbReference type="SAM" id="MobiDB-lite"/>
    </source>
</evidence>
<evidence type="ECO:0000313" key="3">
    <source>
        <dbReference type="Proteomes" id="UP000317909"/>
    </source>
</evidence>
<name>A0A517U5W9_9BACT</name>
<reference evidence="2 3" key="1">
    <citation type="submission" date="2019-02" db="EMBL/GenBank/DDBJ databases">
        <title>Deep-cultivation of Planctomycetes and their phenomic and genomic characterization uncovers novel biology.</title>
        <authorList>
            <person name="Wiegand S."/>
            <person name="Jogler M."/>
            <person name="Boedeker C."/>
            <person name="Pinto D."/>
            <person name="Vollmers J."/>
            <person name="Rivas-Marin E."/>
            <person name="Kohn T."/>
            <person name="Peeters S.H."/>
            <person name="Heuer A."/>
            <person name="Rast P."/>
            <person name="Oberbeckmann S."/>
            <person name="Bunk B."/>
            <person name="Jeske O."/>
            <person name="Meyerdierks A."/>
            <person name="Storesund J.E."/>
            <person name="Kallscheuer N."/>
            <person name="Luecker S."/>
            <person name="Lage O.M."/>
            <person name="Pohl T."/>
            <person name="Merkel B.J."/>
            <person name="Hornburger P."/>
            <person name="Mueller R.-W."/>
            <person name="Bruemmer F."/>
            <person name="Labrenz M."/>
            <person name="Spormann A.M."/>
            <person name="Op den Camp H."/>
            <person name="Overmann J."/>
            <person name="Amann R."/>
            <person name="Jetten M.S.M."/>
            <person name="Mascher T."/>
            <person name="Medema M.H."/>
            <person name="Devos D.P."/>
            <person name="Kaster A.-K."/>
            <person name="Ovreas L."/>
            <person name="Rohde M."/>
            <person name="Galperin M.Y."/>
            <person name="Jogler C."/>
        </authorList>
    </citation>
    <scope>NUCLEOTIDE SEQUENCE [LARGE SCALE GENOMIC DNA]</scope>
    <source>
        <strain evidence="2 3">I41</strain>
    </source>
</reference>